<feature type="transmembrane region" description="Helical" evidence="1">
    <location>
        <begin position="12"/>
        <end position="36"/>
    </location>
</feature>
<evidence type="ECO:0008006" key="4">
    <source>
        <dbReference type="Google" id="ProtNLM"/>
    </source>
</evidence>
<proteinExistence type="predicted"/>
<feature type="transmembrane region" description="Helical" evidence="1">
    <location>
        <begin position="96"/>
        <end position="115"/>
    </location>
</feature>
<keyword evidence="1" id="KW-0472">Membrane</keyword>
<keyword evidence="1" id="KW-0812">Transmembrane</keyword>
<name>A0A6A4IIB5_9AGAR</name>
<organism evidence="2 3">
    <name type="scientific">Gymnopus androsaceus JB14</name>
    <dbReference type="NCBI Taxonomy" id="1447944"/>
    <lineage>
        <taxon>Eukaryota</taxon>
        <taxon>Fungi</taxon>
        <taxon>Dikarya</taxon>
        <taxon>Basidiomycota</taxon>
        <taxon>Agaricomycotina</taxon>
        <taxon>Agaricomycetes</taxon>
        <taxon>Agaricomycetidae</taxon>
        <taxon>Agaricales</taxon>
        <taxon>Marasmiineae</taxon>
        <taxon>Omphalotaceae</taxon>
        <taxon>Gymnopus</taxon>
    </lineage>
</organism>
<accession>A0A6A4IIB5</accession>
<evidence type="ECO:0000313" key="2">
    <source>
        <dbReference type="EMBL" id="KAE9408988.1"/>
    </source>
</evidence>
<evidence type="ECO:0000313" key="3">
    <source>
        <dbReference type="Proteomes" id="UP000799118"/>
    </source>
</evidence>
<sequence>MPSIALDKANFLALVLETLLYGMFTILFGASIYIILNKEKRAHNFLLPTLSIMWLLATTHWIIDVIRGLDAFVELREGSALAYYLNLADPLQAAKTAIYVTLTMVGDGFVIYRCFIVWGQKYFIIVFPITLLLGTAVAGYGATYAFNHAAPGAQVFLPAIVPWITSFIALTFSTNVICTCLIAYRIMQIQRGVKGLASGRSGARSALITFAESAALYAASVLSLLITYLRDSNAQYMVLDLTAPLIGITFSIIILRVSMGVSAQQTASTRVGKLSGPSERYQLENMRPLAVNVSHLVEINEGYTGENAKSFHSEQSFGEGV</sequence>
<dbReference type="Proteomes" id="UP000799118">
    <property type="component" value="Unassembled WGS sequence"/>
</dbReference>
<dbReference type="EMBL" id="ML769389">
    <property type="protein sequence ID" value="KAE9408988.1"/>
    <property type="molecule type" value="Genomic_DNA"/>
</dbReference>
<gene>
    <name evidence="2" type="ORF">BT96DRAFT_849044</name>
</gene>
<dbReference type="OrthoDB" id="2756618at2759"/>
<protein>
    <recommendedName>
        <fullName evidence="4">Family A G protein-coupled receptor-like protein</fullName>
    </recommendedName>
</protein>
<feature type="transmembrane region" description="Helical" evidence="1">
    <location>
        <begin position="160"/>
        <end position="184"/>
    </location>
</feature>
<keyword evidence="1" id="KW-1133">Transmembrane helix</keyword>
<evidence type="ECO:0000256" key="1">
    <source>
        <dbReference type="SAM" id="Phobius"/>
    </source>
</evidence>
<feature type="transmembrane region" description="Helical" evidence="1">
    <location>
        <begin position="122"/>
        <end position="140"/>
    </location>
</feature>
<reference evidence="2" key="1">
    <citation type="journal article" date="2019" name="Environ. Microbiol.">
        <title>Fungal ecological strategies reflected in gene transcription - a case study of two litter decomposers.</title>
        <authorList>
            <person name="Barbi F."/>
            <person name="Kohler A."/>
            <person name="Barry K."/>
            <person name="Baskaran P."/>
            <person name="Daum C."/>
            <person name="Fauchery L."/>
            <person name="Ihrmark K."/>
            <person name="Kuo A."/>
            <person name="LaButti K."/>
            <person name="Lipzen A."/>
            <person name="Morin E."/>
            <person name="Grigoriev I.V."/>
            <person name="Henrissat B."/>
            <person name="Lindahl B."/>
            <person name="Martin F."/>
        </authorList>
    </citation>
    <scope>NUCLEOTIDE SEQUENCE</scope>
    <source>
        <strain evidence="2">JB14</strain>
    </source>
</reference>
<feature type="transmembrane region" description="Helical" evidence="1">
    <location>
        <begin position="205"/>
        <end position="228"/>
    </location>
</feature>
<feature type="transmembrane region" description="Helical" evidence="1">
    <location>
        <begin position="234"/>
        <end position="255"/>
    </location>
</feature>
<keyword evidence="3" id="KW-1185">Reference proteome</keyword>
<feature type="transmembrane region" description="Helical" evidence="1">
    <location>
        <begin position="45"/>
        <end position="63"/>
    </location>
</feature>
<dbReference type="AlphaFoldDB" id="A0A6A4IIB5"/>